<feature type="compositionally biased region" description="Basic and acidic residues" evidence="1">
    <location>
        <begin position="155"/>
        <end position="164"/>
    </location>
</feature>
<comment type="caution">
    <text evidence="2">The sequence shown here is derived from an EMBL/GenBank/DDBJ whole genome shotgun (WGS) entry which is preliminary data.</text>
</comment>
<protein>
    <submittedName>
        <fullName evidence="2">Uncharacterized protein</fullName>
    </submittedName>
</protein>
<feature type="region of interest" description="Disordered" evidence="1">
    <location>
        <begin position="184"/>
        <end position="222"/>
    </location>
</feature>
<evidence type="ECO:0000313" key="2">
    <source>
        <dbReference type="EMBL" id="KAK3200991.1"/>
    </source>
</evidence>
<name>A0AAN6RCX9_9PLEO</name>
<evidence type="ECO:0000256" key="1">
    <source>
        <dbReference type="SAM" id="MobiDB-lite"/>
    </source>
</evidence>
<gene>
    <name evidence="2" type="ORF">GRF29_213g612805</name>
</gene>
<dbReference type="Proteomes" id="UP001280581">
    <property type="component" value="Unassembled WGS sequence"/>
</dbReference>
<dbReference type="AlphaFoldDB" id="A0AAN6RCX9"/>
<keyword evidence="3" id="KW-1185">Reference proteome</keyword>
<reference evidence="2 3" key="1">
    <citation type="submission" date="2021-02" db="EMBL/GenBank/DDBJ databases">
        <title>Genome assembly of Pseudopithomyces chartarum.</title>
        <authorList>
            <person name="Jauregui R."/>
            <person name="Singh J."/>
            <person name="Voisey C."/>
        </authorList>
    </citation>
    <scope>NUCLEOTIDE SEQUENCE [LARGE SCALE GENOMIC DNA]</scope>
    <source>
        <strain evidence="2 3">AGR01</strain>
    </source>
</reference>
<proteinExistence type="predicted"/>
<feature type="region of interest" description="Disordered" evidence="1">
    <location>
        <begin position="151"/>
        <end position="170"/>
    </location>
</feature>
<organism evidence="2 3">
    <name type="scientific">Pseudopithomyces chartarum</name>
    <dbReference type="NCBI Taxonomy" id="1892770"/>
    <lineage>
        <taxon>Eukaryota</taxon>
        <taxon>Fungi</taxon>
        <taxon>Dikarya</taxon>
        <taxon>Ascomycota</taxon>
        <taxon>Pezizomycotina</taxon>
        <taxon>Dothideomycetes</taxon>
        <taxon>Pleosporomycetidae</taxon>
        <taxon>Pleosporales</taxon>
        <taxon>Massarineae</taxon>
        <taxon>Didymosphaeriaceae</taxon>
        <taxon>Pseudopithomyces</taxon>
    </lineage>
</organism>
<sequence>MCSRENNHRASNPTVEMLEPLMTAYEQLSGITEPALQRLDDLFESVVQAPSRCSVTAEATCIEALALVRPALVRIYELDEAYALLFNAPDPAAVLRQAGAVFTQDGVDEDTAQDLVFKISALVRWNGALLESFERCFKGILNRIRRHNGVEGEGDETREARPSPEELFESGDWQAAALELELRMYEASSGEEEEGEKNGQEEKEDGEDKEGKDEVGGDEVGA</sequence>
<accession>A0AAN6RCX9</accession>
<dbReference type="EMBL" id="WVTA01000017">
    <property type="protein sequence ID" value="KAK3200991.1"/>
    <property type="molecule type" value="Genomic_DNA"/>
</dbReference>
<evidence type="ECO:0000313" key="3">
    <source>
        <dbReference type="Proteomes" id="UP001280581"/>
    </source>
</evidence>